<sequence>MFPTTDFNFVVCGLATIAATVGYACTRKLHSCRNVGDGFEGTNMNAGPSNGIAPAEMEGPNDNKPEATSSSSALDFQIPAADEITVEKSPIIVIPHRRESLKRKIPHDGFEDRNTELDYPYNLANIYPNKRSRTPSSDSKEDVNEPVTQAIEPSASFLASLKDEDVSIPFVNQEPEAIVAPSAPRTPSPAPQVPLRPNSPETLPTLPMTPEPVNASPSIHSPRGFAAFAGSSSPFASVKLSPLSPSKKAVRSIWRSHDSTESTAESSSLSDNASKFEGPNTSFKQKKHAILAALTPNKPTIPHVTGEENEDVELELKGVKLYVKRGTKPFSDGMVGHVKLLSDKSTLEERILFRREPLWKISMNIRVSPAVRCTYDADERVVRVVLKEPIEQEGVPQQDWANEIVIYALKPGRSCSKQDFKEFAESLVSSAHFKSTS</sequence>
<dbReference type="STRING" id="68775.A0A5C3LN62"/>
<dbReference type="InterPro" id="IPR000156">
    <property type="entry name" value="Ran_bind_dom"/>
</dbReference>
<gene>
    <name evidence="3" type="ORF">BDQ12DRAFT_690261</name>
</gene>
<dbReference type="Gene3D" id="2.30.29.30">
    <property type="entry name" value="Pleckstrin-homology domain (PH domain)/Phosphotyrosine-binding domain (PTB)"/>
    <property type="match status" value="1"/>
</dbReference>
<proteinExistence type="predicted"/>
<evidence type="ECO:0000256" key="1">
    <source>
        <dbReference type="SAM" id="MobiDB-lite"/>
    </source>
</evidence>
<feature type="region of interest" description="Disordered" evidence="1">
    <location>
        <begin position="177"/>
        <end position="203"/>
    </location>
</feature>
<dbReference type="EMBL" id="ML213637">
    <property type="protein sequence ID" value="TFK34027.1"/>
    <property type="molecule type" value="Genomic_DNA"/>
</dbReference>
<dbReference type="AlphaFoldDB" id="A0A5C3LN62"/>
<accession>A0A5C3LN62</accession>
<keyword evidence="4" id="KW-1185">Reference proteome</keyword>
<evidence type="ECO:0000259" key="2">
    <source>
        <dbReference type="PROSITE" id="PS50196"/>
    </source>
</evidence>
<dbReference type="SUPFAM" id="SSF50729">
    <property type="entry name" value="PH domain-like"/>
    <property type="match status" value="1"/>
</dbReference>
<organism evidence="3 4">
    <name type="scientific">Crucibulum laeve</name>
    <dbReference type="NCBI Taxonomy" id="68775"/>
    <lineage>
        <taxon>Eukaryota</taxon>
        <taxon>Fungi</taxon>
        <taxon>Dikarya</taxon>
        <taxon>Basidiomycota</taxon>
        <taxon>Agaricomycotina</taxon>
        <taxon>Agaricomycetes</taxon>
        <taxon>Agaricomycetidae</taxon>
        <taxon>Agaricales</taxon>
        <taxon>Agaricineae</taxon>
        <taxon>Nidulariaceae</taxon>
        <taxon>Crucibulum</taxon>
    </lineage>
</organism>
<dbReference type="Proteomes" id="UP000308652">
    <property type="component" value="Unassembled WGS sequence"/>
</dbReference>
<protein>
    <recommendedName>
        <fullName evidence="2">RanBD1 domain-containing protein</fullName>
    </recommendedName>
</protein>
<evidence type="ECO:0000313" key="4">
    <source>
        <dbReference type="Proteomes" id="UP000308652"/>
    </source>
</evidence>
<feature type="compositionally biased region" description="Low complexity" evidence="1">
    <location>
        <begin position="261"/>
        <end position="273"/>
    </location>
</feature>
<name>A0A5C3LN62_9AGAR</name>
<feature type="region of interest" description="Disordered" evidence="1">
    <location>
        <begin position="43"/>
        <end position="72"/>
    </location>
</feature>
<dbReference type="InterPro" id="IPR011993">
    <property type="entry name" value="PH-like_dom_sf"/>
</dbReference>
<reference evidence="3 4" key="1">
    <citation type="journal article" date="2019" name="Nat. Ecol. Evol.">
        <title>Megaphylogeny resolves global patterns of mushroom evolution.</title>
        <authorList>
            <person name="Varga T."/>
            <person name="Krizsan K."/>
            <person name="Foldi C."/>
            <person name="Dima B."/>
            <person name="Sanchez-Garcia M."/>
            <person name="Sanchez-Ramirez S."/>
            <person name="Szollosi G.J."/>
            <person name="Szarkandi J.G."/>
            <person name="Papp V."/>
            <person name="Albert L."/>
            <person name="Andreopoulos W."/>
            <person name="Angelini C."/>
            <person name="Antonin V."/>
            <person name="Barry K.W."/>
            <person name="Bougher N.L."/>
            <person name="Buchanan P."/>
            <person name="Buyck B."/>
            <person name="Bense V."/>
            <person name="Catcheside P."/>
            <person name="Chovatia M."/>
            <person name="Cooper J."/>
            <person name="Damon W."/>
            <person name="Desjardin D."/>
            <person name="Finy P."/>
            <person name="Geml J."/>
            <person name="Haridas S."/>
            <person name="Hughes K."/>
            <person name="Justo A."/>
            <person name="Karasinski D."/>
            <person name="Kautmanova I."/>
            <person name="Kiss B."/>
            <person name="Kocsube S."/>
            <person name="Kotiranta H."/>
            <person name="LaButti K.M."/>
            <person name="Lechner B.E."/>
            <person name="Liimatainen K."/>
            <person name="Lipzen A."/>
            <person name="Lukacs Z."/>
            <person name="Mihaltcheva S."/>
            <person name="Morgado L.N."/>
            <person name="Niskanen T."/>
            <person name="Noordeloos M.E."/>
            <person name="Ohm R.A."/>
            <person name="Ortiz-Santana B."/>
            <person name="Ovrebo C."/>
            <person name="Racz N."/>
            <person name="Riley R."/>
            <person name="Savchenko A."/>
            <person name="Shiryaev A."/>
            <person name="Soop K."/>
            <person name="Spirin V."/>
            <person name="Szebenyi C."/>
            <person name="Tomsovsky M."/>
            <person name="Tulloss R.E."/>
            <person name="Uehling J."/>
            <person name="Grigoriev I.V."/>
            <person name="Vagvolgyi C."/>
            <person name="Papp T."/>
            <person name="Martin F.M."/>
            <person name="Miettinen O."/>
            <person name="Hibbett D.S."/>
            <person name="Nagy L.G."/>
        </authorList>
    </citation>
    <scope>NUCLEOTIDE SEQUENCE [LARGE SCALE GENOMIC DNA]</scope>
    <source>
        <strain evidence="3 4">CBS 166.37</strain>
    </source>
</reference>
<feature type="region of interest" description="Disordered" evidence="1">
    <location>
        <begin position="249"/>
        <end position="282"/>
    </location>
</feature>
<dbReference type="OrthoDB" id="2357150at2759"/>
<dbReference type="Pfam" id="PF00638">
    <property type="entry name" value="Ran_BP1"/>
    <property type="match status" value="1"/>
</dbReference>
<feature type="domain" description="RanBD1" evidence="2">
    <location>
        <begin position="296"/>
        <end position="372"/>
    </location>
</feature>
<evidence type="ECO:0000313" key="3">
    <source>
        <dbReference type="EMBL" id="TFK34027.1"/>
    </source>
</evidence>
<feature type="compositionally biased region" description="Pro residues" evidence="1">
    <location>
        <begin position="184"/>
        <end position="194"/>
    </location>
</feature>
<dbReference type="PROSITE" id="PS50196">
    <property type="entry name" value="RANBD1"/>
    <property type="match status" value="1"/>
</dbReference>